<keyword evidence="4" id="KW-1185">Reference proteome</keyword>
<comment type="caution">
    <text evidence="3">The sequence shown here is derived from an EMBL/GenBank/DDBJ whole genome shotgun (WGS) entry which is preliminary data.</text>
</comment>
<dbReference type="NCBIfam" id="NF033674">
    <property type="entry name" value="stress_OB_fold"/>
    <property type="match status" value="1"/>
</dbReference>
<feature type="region of interest" description="Disordered" evidence="2">
    <location>
        <begin position="76"/>
        <end position="100"/>
    </location>
</feature>
<evidence type="ECO:0000313" key="3">
    <source>
        <dbReference type="EMBL" id="MDZ7280071.1"/>
    </source>
</evidence>
<dbReference type="Proteomes" id="UP001288620">
    <property type="component" value="Unassembled WGS sequence"/>
</dbReference>
<name>A0ABU5LK28_9GAMM</name>
<dbReference type="InterPro" id="IPR005220">
    <property type="entry name" value="CarO-like"/>
</dbReference>
<dbReference type="Pfam" id="PF04076">
    <property type="entry name" value="BOF"/>
    <property type="match status" value="1"/>
</dbReference>
<protein>
    <submittedName>
        <fullName evidence="3">NirD/YgiW/YdeI family stress tolerance protein</fullName>
    </submittedName>
</protein>
<evidence type="ECO:0000256" key="1">
    <source>
        <dbReference type="ARBA" id="ARBA00022729"/>
    </source>
</evidence>
<dbReference type="Gene3D" id="2.40.50.200">
    <property type="entry name" value="Bacterial OB-fold"/>
    <property type="match status" value="1"/>
</dbReference>
<dbReference type="RefSeq" id="WP_322543965.1">
    <property type="nucleotide sequence ID" value="NZ_JAOBTT010000002.1"/>
</dbReference>
<gene>
    <name evidence="3" type="ORF">N4G40_17610</name>
</gene>
<dbReference type="PANTHER" id="PTHR36571:SF2">
    <property type="entry name" value="PERIPLASMIC PROTEIN"/>
    <property type="match status" value="1"/>
</dbReference>
<organism evidence="3 4">
    <name type="scientific">Pantoea eucrina</name>
    <dbReference type="NCBI Taxonomy" id="472693"/>
    <lineage>
        <taxon>Bacteria</taxon>
        <taxon>Pseudomonadati</taxon>
        <taxon>Pseudomonadota</taxon>
        <taxon>Gammaproteobacteria</taxon>
        <taxon>Enterobacterales</taxon>
        <taxon>Erwiniaceae</taxon>
        <taxon>Pantoea</taxon>
    </lineage>
</organism>
<keyword evidence="1" id="KW-0732">Signal</keyword>
<accession>A0ABU5LK28</accession>
<evidence type="ECO:0000313" key="4">
    <source>
        <dbReference type="Proteomes" id="UP001288620"/>
    </source>
</evidence>
<sequence>MFIPQCCRQRPALNANAHKHGCFFSKQAVNFDSHRLLFSCCARLKGKSSQRESDMKKLAWAAVMLPLSFGAFAEKGGFESGETPPPQHKEDAGYKGSEDTGQTPVTLIKDFRQGGYATLEGYIVKKIKGDTYQFRDSSGTIRIDAPKATFKGKKFDSEDKIRVSGKVYGKGDSAHMKVTRIDEP</sequence>
<evidence type="ECO:0000256" key="2">
    <source>
        <dbReference type="SAM" id="MobiDB-lite"/>
    </source>
</evidence>
<dbReference type="PANTHER" id="PTHR36571">
    <property type="entry name" value="PROTEIN YGIW"/>
    <property type="match status" value="1"/>
</dbReference>
<reference evidence="4" key="1">
    <citation type="submission" date="2023-07" db="EMBL/GenBank/DDBJ databases">
        <title>Structural and functional analysis of rice phyllospheric bacteria for their antimicrobial properties and defense elicitation against blast disease.</title>
        <authorList>
            <person name="Sahu K.P."/>
            <person name="Asharani P."/>
            <person name="Kumar M."/>
            <person name="Reddy B."/>
            <person name="Kumar A."/>
        </authorList>
    </citation>
    <scope>NUCLEOTIDE SEQUENCE [LARGE SCALE GENOMIC DNA]</scope>
    <source>
        <strain evidence="4">OsEp_Plm_30P10</strain>
    </source>
</reference>
<proteinExistence type="predicted"/>
<dbReference type="SUPFAM" id="SSF101756">
    <property type="entry name" value="Hypothetical protein YgiW"/>
    <property type="match status" value="1"/>
</dbReference>
<dbReference type="InterPro" id="IPR036700">
    <property type="entry name" value="BOBF_sf"/>
</dbReference>
<dbReference type="EMBL" id="JAOBTT010000002">
    <property type="protein sequence ID" value="MDZ7280071.1"/>
    <property type="molecule type" value="Genomic_DNA"/>
</dbReference>
<feature type="compositionally biased region" description="Basic and acidic residues" evidence="2">
    <location>
        <begin position="87"/>
        <end position="98"/>
    </location>
</feature>